<evidence type="ECO:0000256" key="4">
    <source>
        <dbReference type="ARBA" id="ARBA00022840"/>
    </source>
</evidence>
<dbReference type="GO" id="GO:0006772">
    <property type="term" value="P:thiamine metabolic process"/>
    <property type="evidence" value="ECO:0007669"/>
    <property type="project" value="UniProtKB-UniRule"/>
</dbReference>
<evidence type="ECO:0000313" key="8">
    <source>
        <dbReference type="Proteomes" id="UP000030401"/>
    </source>
</evidence>
<evidence type="ECO:0000256" key="3">
    <source>
        <dbReference type="ARBA" id="ARBA00022777"/>
    </source>
</evidence>
<dbReference type="Gene3D" id="3.40.50.10240">
    <property type="entry name" value="Thiamin pyrophosphokinase, catalytic domain"/>
    <property type="match status" value="1"/>
</dbReference>
<dbReference type="eggNOG" id="COG1564">
    <property type="taxonomic scope" value="Bacteria"/>
</dbReference>
<dbReference type="SUPFAM" id="SSF63999">
    <property type="entry name" value="Thiamin pyrophosphokinase, catalytic domain"/>
    <property type="match status" value="1"/>
</dbReference>
<dbReference type="CDD" id="cd07995">
    <property type="entry name" value="TPK"/>
    <property type="match status" value="1"/>
</dbReference>
<dbReference type="Pfam" id="PF04265">
    <property type="entry name" value="TPK_B1_binding"/>
    <property type="match status" value="1"/>
</dbReference>
<dbReference type="GO" id="GO:0005524">
    <property type="term" value="F:ATP binding"/>
    <property type="evidence" value="ECO:0007669"/>
    <property type="project" value="UniProtKB-KW"/>
</dbReference>
<accession>A0A0A5GBE3</accession>
<reference evidence="7 8" key="1">
    <citation type="submission" date="2013-08" db="EMBL/GenBank/DDBJ databases">
        <authorList>
            <person name="Huang J."/>
            <person name="Wang G."/>
        </authorList>
    </citation>
    <scope>NUCLEOTIDE SEQUENCE [LARGE SCALE GENOMIC DNA]</scope>
    <source>
        <strain evidence="7 8">JSM 072002</strain>
    </source>
</reference>
<dbReference type="Proteomes" id="UP000030401">
    <property type="component" value="Unassembled WGS sequence"/>
</dbReference>
<dbReference type="GO" id="GO:0004788">
    <property type="term" value="F:thiamine diphosphokinase activity"/>
    <property type="evidence" value="ECO:0007669"/>
    <property type="project" value="UniProtKB-UniRule"/>
</dbReference>
<evidence type="ECO:0000259" key="6">
    <source>
        <dbReference type="SMART" id="SM00983"/>
    </source>
</evidence>
<dbReference type="Pfam" id="PF04263">
    <property type="entry name" value="TPK_catalytic"/>
    <property type="match status" value="1"/>
</dbReference>
<dbReference type="PANTHER" id="PTHR41299">
    <property type="entry name" value="THIAMINE PYROPHOSPHOKINASE"/>
    <property type="match status" value="1"/>
</dbReference>
<organism evidence="7 8">
    <name type="scientific">Pontibacillus litoralis JSM 072002</name>
    <dbReference type="NCBI Taxonomy" id="1385512"/>
    <lineage>
        <taxon>Bacteria</taxon>
        <taxon>Bacillati</taxon>
        <taxon>Bacillota</taxon>
        <taxon>Bacilli</taxon>
        <taxon>Bacillales</taxon>
        <taxon>Bacillaceae</taxon>
        <taxon>Pontibacillus</taxon>
    </lineage>
</organism>
<dbReference type="InterPro" id="IPR036759">
    <property type="entry name" value="TPK_catalytic_sf"/>
</dbReference>
<dbReference type="InterPro" id="IPR006282">
    <property type="entry name" value="Thi_PPkinase"/>
</dbReference>
<evidence type="ECO:0000256" key="1">
    <source>
        <dbReference type="ARBA" id="ARBA00022679"/>
    </source>
</evidence>
<dbReference type="InterPro" id="IPR053149">
    <property type="entry name" value="TPK"/>
</dbReference>
<dbReference type="InterPro" id="IPR036371">
    <property type="entry name" value="TPK_B1-bd_sf"/>
</dbReference>
<dbReference type="GO" id="GO:0016301">
    <property type="term" value="F:kinase activity"/>
    <property type="evidence" value="ECO:0007669"/>
    <property type="project" value="UniProtKB-KW"/>
</dbReference>
<keyword evidence="3 7" id="KW-0418">Kinase</keyword>
<keyword evidence="8" id="KW-1185">Reference proteome</keyword>
<evidence type="ECO:0000313" key="7">
    <source>
        <dbReference type="EMBL" id="KGX88493.1"/>
    </source>
</evidence>
<keyword evidence="4" id="KW-0067">ATP-binding</keyword>
<name>A0A0A5GBE3_9BACI</name>
<comment type="caution">
    <text evidence="7">The sequence shown here is derived from an EMBL/GenBank/DDBJ whole genome shotgun (WGS) entry which is preliminary data.</text>
</comment>
<dbReference type="STRING" id="1385512.N784_07440"/>
<sequence>MFHLTKVAIVGGGPMKHIPNLTEYNEENMIWIGADHGCKVLIQQGIRPNYCVGDFDSVTEEELQLIRDASHSIEEYEAEKDETDLEIALRKALSFHPTVLYFFGVTGGRLDHELVNLQLLHTVEQHKVRGIIVDNGNWVELKVPGTYKIEHDDAFSNLSFIPFTPEIKGLTLSSFYYPLENATVQWGSTLSISNKLISESGTFSFREGIVLLVKSRDVLEP</sequence>
<keyword evidence="1" id="KW-0808">Transferase</keyword>
<dbReference type="NCBIfam" id="TIGR01378">
    <property type="entry name" value="thi_PPkinase"/>
    <property type="match status" value="1"/>
</dbReference>
<dbReference type="AlphaFoldDB" id="A0A0A5GBE3"/>
<feature type="domain" description="Thiamin pyrophosphokinase thiamin-binding" evidence="6">
    <location>
        <begin position="145"/>
        <end position="211"/>
    </location>
</feature>
<proteinExistence type="predicted"/>
<keyword evidence="2" id="KW-0547">Nucleotide-binding</keyword>
<dbReference type="InterPro" id="IPR007371">
    <property type="entry name" value="TPK_catalytic"/>
</dbReference>
<protein>
    <recommendedName>
        <fullName evidence="5">Thiamine diphosphokinase</fullName>
        <ecNumber evidence="5">2.7.6.2</ecNumber>
    </recommendedName>
</protein>
<dbReference type="GO" id="GO:0030975">
    <property type="term" value="F:thiamine binding"/>
    <property type="evidence" value="ECO:0007669"/>
    <property type="project" value="InterPro"/>
</dbReference>
<dbReference type="SUPFAM" id="SSF63862">
    <property type="entry name" value="Thiamin pyrophosphokinase, substrate-binding domain"/>
    <property type="match status" value="1"/>
</dbReference>
<dbReference type="PANTHER" id="PTHR41299:SF1">
    <property type="entry name" value="THIAMINE PYROPHOSPHOKINASE"/>
    <property type="match status" value="1"/>
</dbReference>
<evidence type="ECO:0000256" key="2">
    <source>
        <dbReference type="ARBA" id="ARBA00022741"/>
    </source>
</evidence>
<dbReference type="GO" id="GO:0009229">
    <property type="term" value="P:thiamine diphosphate biosynthetic process"/>
    <property type="evidence" value="ECO:0007669"/>
    <property type="project" value="InterPro"/>
</dbReference>
<gene>
    <name evidence="7" type="ORF">N784_07440</name>
</gene>
<dbReference type="EMBL" id="AVPG01000002">
    <property type="protein sequence ID" value="KGX88493.1"/>
    <property type="molecule type" value="Genomic_DNA"/>
</dbReference>
<evidence type="ECO:0000256" key="5">
    <source>
        <dbReference type="NCBIfam" id="TIGR01378"/>
    </source>
</evidence>
<dbReference type="EC" id="2.7.6.2" evidence="5"/>
<dbReference type="InterPro" id="IPR007373">
    <property type="entry name" value="Thiamin_PyroPKinase_B1-bd"/>
</dbReference>
<dbReference type="SMART" id="SM00983">
    <property type="entry name" value="TPK_B1_binding"/>
    <property type="match status" value="1"/>
</dbReference>